<dbReference type="SUPFAM" id="SSF51735">
    <property type="entry name" value="NAD(P)-binding Rossmann-fold domains"/>
    <property type="match status" value="1"/>
</dbReference>
<sequence>MAMAAAAGAAARLDLDGRTIAPMTICMIGAGGFIGSHLCEKLMAETPHIVLAVDVYNDKIRHLLEPETAAAAAAHHHHHRANYEDGATDPGNILHPAAIFGFPQQLHQHHQNQMGDGLHAADATAAGDSADAYLRKRYREDLFKDDQQEPPPPQQPDGRVGGGGRPPPSSPTSGSAKSPRVGNGGHDLQQQHHRPQHHQDPAAITTAGAAAAAAAGLIRPSNVVPAAAMWAVAAAPAPTSGGGAIWMLPVNTAGFNTPTVAAAAAAAGPSEPSTLWTFPTAAGQYRSAVPVGGGGAGGTIPAPLQFMSRINFSGGLGAALPLGSMLQPSPQPGAGAASSSQQYLGMGISETNLGMLAALNAYSKAGLRAAAEQNHPLDHHEVQQQQQQGDDDDDHHQTSSQ</sequence>
<proteinExistence type="predicted"/>
<feature type="compositionally biased region" description="Low complexity" evidence="1">
    <location>
        <begin position="171"/>
        <end position="180"/>
    </location>
</feature>
<protein>
    <submittedName>
        <fullName evidence="2">Transcription factor TCP8</fullName>
    </submittedName>
</protein>
<evidence type="ECO:0000256" key="1">
    <source>
        <dbReference type="SAM" id="MobiDB-lite"/>
    </source>
</evidence>
<dbReference type="Gene3D" id="3.40.50.720">
    <property type="entry name" value="NAD(P)-binding Rossmann-like Domain"/>
    <property type="match status" value="1"/>
</dbReference>
<gene>
    <name evidence="2" type="primary">TCP8</name>
    <name evidence="2" type="ORF">g.123903</name>
</gene>
<dbReference type="InterPro" id="IPR036291">
    <property type="entry name" value="NAD(P)-bd_dom_sf"/>
</dbReference>
<dbReference type="AlphaFoldDB" id="A0A1D1Z1X6"/>
<feature type="region of interest" description="Disordered" evidence="1">
    <location>
        <begin position="71"/>
        <end position="90"/>
    </location>
</feature>
<organism evidence="2">
    <name type="scientific">Anthurium amnicola</name>
    <dbReference type="NCBI Taxonomy" id="1678845"/>
    <lineage>
        <taxon>Eukaryota</taxon>
        <taxon>Viridiplantae</taxon>
        <taxon>Streptophyta</taxon>
        <taxon>Embryophyta</taxon>
        <taxon>Tracheophyta</taxon>
        <taxon>Spermatophyta</taxon>
        <taxon>Magnoliopsida</taxon>
        <taxon>Liliopsida</taxon>
        <taxon>Araceae</taxon>
        <taxon>Pothoideae</taxon>
        <taxon>Potheae</taxon>
        <taxon>Anthurium</taxon>
    </lineage>
</organism>
<dbReference type="EMBL" id="GDJX01007062">
    <property type="protein sequence ID" value="JAT60874.1"/>
    <property type="molecule type" value="Transcribed_RNA"/>
</dbReference>
<feature type="region of interest" description="Disordered" evidence="1">
    <location>
        <begin position="370"/>
        <end position="401"/>
    </location>
</feature>
<feature type="region of interest" description="Disordered" evidence="1">
    <location>
        <begin position="142"/>
        <end position="201"/>
    </location>
</feature>
<accession>A0A1D1Z1X6</accession>
<evidence type="ECO:0000313" key="2">
    <source>
        <dbReference type="EMBL" id="JAT60874.1"/>
    </source>
</evidence>
<reference evidence="2" key="1">
    <citation type="submission" date="2015-07" db="EMBL/GenBank/DDBJ databases">
        <title>Transcriptome Assembly of Anthurium amnicola.</title>
        <authorList>
            <person name="Suzuki J."/>
        </authorList>
    </citation>
    <scope>NUCLEOTIDE SEQUENCE</scope>
</reference>
<name>A0A1D1Z1X6_9ARAE</name>